<evidence type="ECO:0008006" key="3">
    <source>
        <dbReference type="Google" id="ProtNLM"/>
    </source>
</evidence>
<dbReference type="Proteomes" id="UP000013051">
    <property type="component" value="Unassembled WGS sequence"/>
</dbReference>
<evidence type="ECO:0000313" key="1">
    <source>
        <dbReference type="EMBL" id="ENY84088.1"/>
    </source>
</evidence>
<sequence length="83" mass="9160">KASGGIEKTIVRKDIPAGEYEISEIPVSRYRLERITGVVSGSVSGSKVILDTDGQDAKATFVNRRESYQDYSDNDLVMNTFSK</sequence>
<organism evidence="1 2">
    <name type="scientific">[Clostridium] innocuum 2959</name>
    <dbReference type="NCBI Taxonomy" id="999413"/>
    <lineage>
        <taxon>Bacteria</taxon>
        <taxon>Bacillati</taxon>
        <taxon>Bacillota</taxon>
        <taxon>Clostridia</taxon>
        <taxon>Eubacteriales</taxon>
        <taxon>Clostridiaceae</taxon>
        <taxon>Clostridium</taxon>
    </lineage>
</organism>
<dbReference type="PATRIC" id="fig|999413.4.peg.4832"/>
<dbReference type="HOGENOM" id="CLU_2532624_0_0_9"/>
<dbReference type="AlphaFoldDB" id="N9WKE3"/>
<gene>
    <name evidence="1" type="ORF">HMPREF1094_04520</name>
</gene>
<comment type="caution">
    <text evidence="1">The sequence shown here is derived from an EMBL/GenBank/DDBJ whole genome shotgun (WGS) entry which is preliminary data.</text>
</comment>
<evidence type="ECO:0000313" key="2">
    <source>
        <dbReference type="Proteomes" id="UP000013051"/>
    </source>
</evidence>
<reference evidence="1 2" key="1">
    <citation type="submission" date="2013-01" db="EMBL/GenBank/DDBJ databases">
        <title>The Genome Sequence of Clostridium innocuum 2959.</title>
        <authorList>
            <consortium name="The Broad Institute Genome Sequencing Platform"/>
            <person name="Earl A."/>
            <person name="Ward D."/>
            <person name="Feldgarden M."/>
            <person name="Gevers D."/>
            <person name="Courvalin P."/>
            <person name="Lambert T."/>
            <person name="Walker B."/>
            <person name="Young S.K."/>
            <person name="Zeng Q."/>
            <person name="Gargeya S."/>
            <person name="Fitzgerald M."/>
            <person name="Haas B."/>
            <person name="Abouelleil A."/>
            <person name="Alvarado L."/>
            <person name="Arachchi H.M."/>
            <person name="Berlin A.M."/>
            <person name="Chapman S.B."/>
            <person name="Dewar J."/>
            <person name="Goldberg J."/>
            <person name="Griggs A."/>
            <person name="Gujja S."/>
            <person name="Hansen M."/>
            <person name="Howarth C."/>
            <person name="Imamovic A."/>
            <person name="Larimer J."/>
            <person name="McCowan C."/>
            <person name="Murphy C."/>
            <person name="Neiman D."/>
            <person name="Pearson M."/>
            <person name="Priest M."/>
            <person name="Roberts A."/>
            <person name="Saif S."/>
            <person name="Shea T."/>
            <person name="Sisk P."/>
            <person name="Sykes S."/>
            <person name="Wortman J."/>
            <person name="Nusbaum C."/>
            <person name="Birren B."/>
        </authorList>
    </citation>
    <scope>NUCLEOTIDE SEQUENCE [LARGE SCALE GENOMIC DNA]</scope>
    <source>
        <strain evidence="1 2">2959</strain>
    </source>
</reference>
<protein>
    <recommendedName>
        <fullName evidence="3">Prealbumin-like fold domain-containing protein</fullName>
    </recommendedName>
</protein>
<feature type="non-terminal residue" evidence="1">
    <location>
        <position position="1"/>
    </location>
</feature>
<keyword evidence="2" id="KW-1185">Reference proteome</keyword>
<accession>N9WKE3</accession>
<name>N9WKE3_CLOIN</name>
<dbReference type="EMBL" id="AGYV01000012">
    <property type="protein sequence ID" value="ENY84088.1"/>
    <property type="molecule type" value="Genomic_DNA"/>
</dbReference>
<proteinExistence type="predicted"/>